<dbReference type="RefSeq" id="WP_123565428.1">
    <property type="nucleotide sequence ID" value="NZ_MOAM01000015.1"/>
</dbReference>
<dbReference type="Gene3D" id="3.30.1380.10">
    <property type="match status" value="1"/>
</dbReference>
<evidence type="ECO:0000259" key="1">
    <source>
        <dbReference type="Pfam" id="PF08291"/>
    </source>
</evidence>
<dbReference type="EMBL" id="MOAM01000015">
    <property type="protein sequence ID" value="ROL75397.1"/>
    <property type="molecule type" value="Genomic_DNA"/>
</dbReference>
<dbReference type="SUPFAM" id="SSF55166">
    <property type="entry name" value="Hedgehog/DD-peptidase"/>
    <property type="match status" value="1"/>
</dbReference>
<keyword evidence="3" id="KW-1185">Reference proteome</keyword>
<organism evidence="2 3">
    <name type="scientific">Pseudomonas vranovensis</name>
    <dbReference type="NCBI Taxonomy" id="321661"/>
    <lineage>
        <taxon>Bacteria</taxon>
        <taxon>Pseudomonadati</taxon>
        <taxon>Pseudomonadota</taxon>
        <taxon>Gammaproteobacteria</taxon>
        <taxon>Pseudomonadales</taxon>
        <taxon>Pseudomonadaceae</taxon>
        <taxon>Pseudomonas</taxon>
    </lineage>
</organism>
<proteinExistence type="predicted"/>
<evidence type="ECO:0000313" key="3">
    <source>
        <dbReference type="Proteomes" id="UP000285286"/>
    </source>
</evidence>
<gene>
    <name evidence="2" type="ORF">BHU25_08280</name>
</gene>
<accession>A0A423DTJ6</accession>
<reference evidence="2 3" key="1">
    <citation type="submission" date="2016-10" db="EMBL/GenBank/DDBJ databases">
        <title>Comparative genome analysis of multiple Pseudomonas spp. focuses on biocontrol and plant growth promoting traits.</title>
        <authorList>
            <person name="Tao X.-Y."/>
            <person name="Taylor C.G."/>
        </authorList>
    </citation>
    <scope>NUCLEOTIDE SEQUENCE [LARGE SCALE GENOMIC DNA]</scope>
    <source>
        <strain evidence="2 3">15D11</strain>
    </source>
</reference>
<protein>
    <submittedName>
        <fullName evidence="2">Peptidase M15</fullName>
    </submittedName>
</protein>
<dbReference type="AlphaFoldDB" id="A0A423DTJ6"/>
<dbReference type="Pfam" id="PF08291">
    <property type="entry name" value="Peptidase_M15_3"/>
    <property type="match status" value="1"/>
</dbReference>
<dbReference type="InterPro" id="IPR013230">
    <property type="entry name" value="Peptidase_M15A_C"/>
</dbReference>
<feature type="domain" description="Peptidase M15A C-terminal" evidence="1">
    <location>
        <begin position="5"/>
        <end position="117"/>
    </location>
</feature>
<name>A0A423DTJ6_9PSED</name>
<sequence>MQLSAHFSLAEMITSETAARRGIDNTPEAQVISNLQRLCTVLEEVRSLVGRPIRVSSGYRSPALNKAIGGSPRSAHTLGLAVDINVTGLAPSELARRIMDSEVMFDQLILEYDQWVHFGLSTQVPRRQVLTIRRGSGYLPGLV</sequence>
<evidence type="ECO:0000313" key="2">
    <source>
        <dbReference type="EMBL" id="ROL75397.1"/>
    </source>
</evidence>
<dbReference type="InterPro" id="IPR009045">
    <property type="entry name" value="Zn_M74/Hedgehog-like"/>
</dbReference>
<dbReference type="Proteomes" id="UP000285286">
    <property type="component" value="Unassembled WGS sequence"/>
</dbReference>
<comment type="caution">
    <text evidence="2">The sequence shown here is derived from an EMBL/GenBank/DDBJ whole genome shotgun (WGS) entry which is preliminary data.</text>
</comment>